<keyword evidence="5" id="KW-0997">Cell inner membrane</keyword>
<dbReference type="Gene3D" id="1.20.120.160">
    <property type="entry name" value="HPT domain"/>
    <property type="match status" value="1"/>
</dbReference>
<dbReference type="InterPro" id="IPR001789">
    <property type="entry name" value="Sig_transdc_resp-reg_receiver"/>
</dbReference>
<dbReference type="CDD" id="cd00082">
    <property type="entry name" value="HisKA"/>
    <property type="match status" value="1"/>
</dbReference>
<name>A0AB34JSY6_PRYPA</name>
<dbReference type="InterPro" id="IPR029016">
    <property type="entry name" value="GAF-like_dom_sf"/>
</dbReference>
<comment type="subcellular location">
    <subcellularLocation>
        <location evidence="2">Cell inner membrane</location>
        <topology evidence="2">Multi-pass membrane protein</topology>
    </subcellularLocation>
</comment>
<comment type="caution">
    <text evidence="19">The sequence shown here is derived from an EMBL/GenBank/DDBJ whole genome shotgun (WGS) entry which is preliminary data.</text>
</comment>
<keyword evidence="8" id="KW-0812">Transmembrane</keyword>
<dbReference type="InterPro" id="IPR036097">
    <property type="entry name" value="HisK_dim/P_sf"/>
</dbReference>
<evidence type="ECO:0000256" key="10">
    <source>
        <dbReference type="ARBA" id="ARBA00022840"/>
    </source>
</evidence>
<dbReference type="GO" id="GO:0005886">
    <property type="term" value="C:plasma membrane"/>
    <property type="evidence" value="ECO:0007669"/>
    <property type="project" value="UniProtKB-SubCell"/>
</dbReference>
<dbReference type="InterPro" id="IPR003018">
    <property type="entry name" value="GAF"/>
</dbReference>
<dbReference type="GO" id="GO:0006355">
    <property type="term" value="P:regulation of DNA-templated transcription"/>
    <property type="evidence" value="ECO:0007669"/>
    <property type="project" value="InterPro"/>
</dbReference>
<keyword evidence="6 13" id="KW-0597">Phosphoprotein</keyword>
<dbReference type="SUPFAM" id="SSF47226">
    <property type="entry name" value="Histidine-containing phosphotransfer domain, HPT domain"/>
    <property type="match status" value="1"/>
</dbReference>
<feature type="region of interest" description="Disordered" evidence="14">
    <location>
        <begin position="763"/>
        <end position="807"/>
    </location>
</feature>
<evidence type="ECO:0000256" key="12">
    <source>
        <dbReference type="ARBA" id="ARBA00023136"/>
    </source>
</evidence>
<dbReference type="PROSITE" id="PS50112">
    <property type="entry name" value="PAS"/>
    <property type="match status" value="1"/>
</dbReference>
<dbReference type="Pfam" id="PF02518">
    <property type="entry name" value="HATPase_c"/>
    <property type="match status" value="1"/>
</dbReference>
<dbReference type="EMBL" id="JBGBPQ010000004">
    <property type="protein sequence ID" value="KAL1525393.1"/>
    <property type="molecule type" value="Genomic_DNA"/>
</dbReference>
<organism evidence="19 20">
    <name type="scientific">Prymnesium parvum</name>
    <name type="common">Toxic golden alga</name>
    <dbReference type="NCBI Taxonomy" id="97485"/>
    <lineage>
        <taxon>Eukaryota</taxon>
        <taxon>Haptista</taxon>
        <taxon>Haptophyta</taxon>
        <taxon>Prymnesiophyceae</taxon>
        <taxon>Prymnesiales</taxon>
        <taxon>Prymnesiaceae</taxon>
        <taxon>Prymnesium</taxon>
    </lineage>
</organism>
<dbReference type="SMART" id="SM00448">
    <property type="entry name" value="REC"/>
    <property type="match status" value="1"/>
</dbReference>
<dbReference type="CDD" id="cd17546">
    <property type="entry name" value="REC_hyHK_CKI1_RcsC-like"/>
    <property type="match status" value="1"/>
</dbReference>
<dbReference type="SMART" id="SM00387">
    <property type="entry name" value="HATPase_c"/>
    <property type="match status" value="1"/>
</dbReference>
<dbReference type="GO" id="GO:0009927">
    <property type="term" value="F:histidine phosphotransfer kinase activity"/>
    <property type="evidence" value="ECO:0007669"/>
    <property type="project" value="TreeGrafter"/>
</dbReference>
<evidence type="ECO:0000256" key="1">
    <source>
        <dbReference type="ARBA" id="ARBA00000085"/>
    </source>
</evidence>
<dbReference type="Gene3D" id="3.30.450.40">
    <property type="match status" value="1"/>
</dbReference>
<evidence type="ECO:0000313" key="19">
    <source>
        <dbReference type="EMBL" id="KAL1525393.1"/>
    </source>
</evidence>
<dbReference type="PANTHER" id="PTHR43047:SF72">
    <property type="entry name" value="OSMOSENSING HISTIDINE PROTEIN KINASE SLN1"/>
    <property type="match status" value="1"/>
</dbReference>
<evidence type="ECO:0000256" key="8">
    <source>
        <dbReference type="ARBA" id="ARBA00022692"/>
    </source>
</evidence>
<dbReference type="EC" id="2.7.13.3" evidence="3"/>
<feature type="modified residue" description="4-aspartylphosphate" evidence="13">
    <location>
        <position position="693"/>
    </location>
</feature>
<proteinExistence type="predicted"/>
<dbReference type="SMART" id="SM00091">
    <property type="entry name" value="PAS"/>
    <property type="match status" value="1"/>
</dbReference>
<evidence type="ECO:0000256" key="9">
    <source>
        <dbReference type="ARBA" id="ARBA00022777"/>
    </source>
</evidence>
<feature type="domain" description="Response regulatory" evidence="16">
    <location>
        <begin position="642"/>
        <end position="764"/>
    </location>
</feature>
<dbReference type="InterPro" id="IPR036641">
    <property type="entry name" value="HPT_dom_sf"/>
</dbReference>
<comment type="catalytic activity">
    <reaction evidence="1">
        <text>ATP + protein L-histidine = ADP + protein N-phospho-L-histidine.</text>
        <dbReference type="EC" id="2.7.13.3"/>
    </reaction>
</comment>
<dbReference type="Pfam" id="PF01627">
    <property type="entry name" value="Hpt"/>
    <property type="match status" value="1"/>
</dbReference>
<dbReference type="Gene3D" id="3.30.565.10">
    <property type="entry name" value="Histidine kinase-like ATPase, C-terminal domain"/>
    <property type="match status" value="1"/>
</dbReference>
<evidence type="ECO:0000256" key="14">
    <source>
        <dbReference type="SAM" id="MobiDB-lite"/>
    </source>
</evidence>
<accession>A0AB34JSY6</accession>
<reference evidence="19 20" key="1">
    <citation type="journal article" date="2024" name="Science">
        <title>Giant polyketide synthase enzymes in the biosynthesis of giant marine polyether toxins.</title>
        <authorList>
            <person name="Fallon T.R."/>
            <person name="Shende V.V."/>
            <person name="Wierzbicki I.H."/>
            <person name="Pendleton A.L."/>
            <person name="Watervoot N.F."/>
            <person name="Auber R.P."/>
            <person name="Gonzalez D.J."/>
            <person name="Wisecaver J.H."/>
            <person name="Moore B.S."/>
        </authorList>
    </citation>
    <scope>NUCLEOTIDE SEQUENCE [LARGE SCALE GENOMIC DNA]</scope>
    <source>
        <strain evidence="19 20">12B1</strain>
    </source>
</reference>
<dbReference type="InterPro" id="IPR013767">
    <property type="entry name" value="PAS_fold"/>
</dbReference>
<evidence type="ECO:0000259" key="17">
    <source>
        <dbReference type="PROSITE" id="PS50112"/>
    </source>
</evidence>
<keyword evidence="4" id="KW-1003">Cell membrane</keyword>
<keyword evidence="9" id="KW-0418">Kinase</keyword>
<dbReference type="InterPro" id="IPR004358">
    <property type="entry name" value="Sig_transdc_His_kin-like_C"/>
</dbReference>
<evidence type="ECO:0000256" key="6">
    <source>
        <dbReference type="ARBA" id="ARBA00022553"/>
    </source>
</evidence>
<dbReference type="PRINTS" id="PR00344">
    <property type="entry name" value="BCTRLSENSOR"/>
</dbReference>
<feature type="domain" description="Histidine kinase" evidence="15">
    <location>
        <begin position="394"/>
        <end position="616"/>
    </location>
</feature>
<keyword evidence="11" id="KW-1133">Transmembrane helix</keyword>
<dbReference type="SUPFAM" id="SSF55785">
    <property type="entry name" value="PYP-like sensor domain (PAS domain)"/>
    <property type="match status" value="1"/>
</dbReference>
<dbReference type="InterPro" id="IPR003661">
    <property type="entry name" value="HisK_dim/P_dom"/>
</dbReference>
<evidence type="ECO:0000256" key="13">
    <source>
        <dbReference type="PROSITE-ProRule" id="PRU00169"/>
    </source>
</evidence>
<dbReference type="SMART" id="SM00388">
    <property type="entry name" value="HisKA"/>
    <property type="match status" value="1"/>
</dbReference>
<dbReference type="SUPFAM" id="SSF52172">
    <property type="entry name" value="CheY-like"/>
    <property type="match status" value="1"/>
</dbReference>
<keyword evidence="20" id="KW-1185">Reference proteome</keyword>
<dbReference type="Gene3D" id="1.10.287.130">
    <property type="match status" value="1"/>
</dbReference>
<dbReference type="Proteomes" id="UP001515480">
    <property type="component" value="Unassembled WGS sequence"/>
</dbReference>
<dbReference type="Pfam" id="PF00989">
    <property type="entry name" value="PAS"/>
    <property type="match status" value="1"/>
</dbReference>
<protein>
    <recommendedName>
        <fullName evidence="3">histidine kinase</fullName>
        <ecNumber evidence="3">2.7.13.3</ecNumber>
    </recommendedName>
</protein>
<dbReference type="InterPro" id="IPR008207">
    <property type="entry name" value="Sig_transdc_His_kin_Hpt_dom"/>
</dbReference>
<keyword evidence="10" id="KW-0067">ATP-binding</keyword>
<evidence type="ECO:0000259" key="15">
    <source>
        <dbReference type="PROSITE" id="PS50109"/>
    </source>
</evidence>
<dbReference type="CDD" id="cd16922">
    <property type="entry name" value="HATPase_EvgS-ArcB-TorS-like"/>
    <property type="match status" value="1"/>
</dbReference>
<dbReference type="Gene3D" id="3.30.450.20">
    <property type="entry name" value="PAS domain"/>
    <property type="match status" value="1"/>
</dbReference>
<dbReference type="SUPFAM" id="SSF47384">
    <property type="entry name" value="Homodimeric domain of signal transducing histidine kinase"/>
    <property type="match status" value="1"/>
</dbReference>
<evidence type="ECO:0000256" key="2">
    <source>
        <dbReference type="ARBA" id="ARBA00004429"/>
    </source>
</evidence>
<evidence type="ECO:0000256" key="3">
    <source>
        <dbReference type="ARBA" id="ARBA00012438"/>
    </source>
</evidence>
<evidence type="ECO:0000256" key="7">
    <source>
        <dbReference type="ARBA" id="ARBA00022679"/>
    </source>
</evidence>
<dbReference type="InterPro" id="IPR011006">
    <property type="entry name" value="CheY-like_superfamily"/>
</dbReference>
<dbReference type="InterPro" id="IPR000014">
    <property type="entry name" value="PAS"/>
</dbReference>
<dbReference type="InterPro" id="IPR035965">
    <property type="entry name" value="PAS-like_dom_sf"/>
</dbReference>
<evidence type="ECO:0000313" key="18">
    <source>
        <dbReference type="EMBL" id="KAL1504133.1"/>
    </source>
</evidence>
<dbReference type="EMBL" id="JBGBPQ010000020">
    <property type="protein sequence ID" value="KAL1504133.1"/>
    <property type="molecule type" value="Genomic_DNA"/>
</dbReference>
<dbReference type="GO" id="GO:0000155">
    <property type="term" value="F:phosphorelay sensor kinase activity"/>
    <property type="evidence" value="ECO:0007669"/>
    <property type="project" value="InterPro"/>
</dbReference>
<dbReference type="SUPFAM" id="SSF55874">
    <property type="entry name" value="ATPase domain of HSP90 chaperone/DNA topoisomerase II/histidine kinase"/>
    <property type="match status" value="1"/>
</dbReference>
<evidence type="ECO:0000256" key="5">
    <source>
        <dbReference type="ARBA" id="ARBA00022519"/>
    </source>
</evidence>
<dbReference type="Pfam" id="PF00512">
    <property type="entry name" value="HisKA"/>
    <property type="match status" value="1"/>
</dbReference>
<dbReference type="InterPro" id="IPR036890">
    <property type="entry name" value="HATPase_C_sf"/>
</dbReference>
<dbReference type="AlphaFoldDB" id="A0AB34JSY6"/>
<feature type="domain" description="PAS" evidence="17">
    <location>
        <begin position="221"/>
        <end position="277"/>
    </location>
</feature>
<dbReference type="SUPFAM" id="SSF55781">
    <property type="entry name" value="GAF domain-like"/>
    <property type="match status" value="1"/>
</dbReference>
<dbReference type="Pfam" id="PF01590">
    <property type="entry name" value="GAF"/>
    <property type="match status" value="1"/>
</dbReference>
<keyword evidence="10" id="KW-0547">Nucleotide-binding</keyword>
<keyword evidence="12" id="KW-0472">Membrane</keyword>
<feature type="compositionally biased region" description="Polar residues" evidence="14">
    <location>
        <begin position="769"/>
        <end position="778"/>
    </location>
</feature>
<dbReference type="Gene3D" id="3.40.50.2300">
    <property type="match status" value="1"/>
</dbReference>
<dbReference type="PROSITE" id="PS50110">
    <property type="entry name" value="RESPONSE_REGULATORY"/>
    <property type="match status" value="1"/>
</dbReference>
<evidence type="ECO:0000256" key="4">
    <source>
        <dbReference type="ARBA" id="ARBA00022475"/>
    </source>
</evidence>
<gene>
    <name evidence="18" type="ORF">AB1Y20_010543</name>
    <name evidence="19" type="ORF">AB1Y20_020252</name>
</gene>
<dbReference type="PROSITE" id="PS50109">
    <property type="entry name" value="HIS_KIN"/>
    <property type="match status" value="1"/>
</dbReference>
<evidence type="ECO:0000256" key="11">
    <source>
        <dbReference type="ARBA" id="ARBA00022989"/>
    </source>
</evidence>
<evidence type="ECO:0000313" key="20">
    <source>
        <dbReference type="Proteomes" id="UP001515480"/>
    </source>
</evidence>
<dbReference type="InterPro" id="IPR003594">
    <property type="entry name" value="HATPase_dom"/>
</dbReference>
<dbReference type="InterPro" id="IPR005467">
    <property type="entry name" value="His_kinase_dom"/>
</dbReference>
<sequence length="956" mass="105829">MRIIYNPSHHSIFLIELPRRLHPREREICNMVYAPGVWPHHPREDERLKLLHSFNVLDTGPETAFDRITALAKISLDVPICIISLVDFDRQWFKSCIGLDVQQTGRDVAFCAYAIMPDAPELFIVNDATLDERFANNPLVTGPPHIRFYAGAPLLYEGEKLGTLCGIDTRPRPAGLTAGEKTSMELMAAMVVDQLVAREANKHVAKAHMELCLSSAQLNAKHQELTGLIDSANAPIFAVDAGLVFTVWNHKLAELTSVSSEEVLGQHLDTVLAMVYPAKEFDVSMDESLMEDSCSDNELVGVNSPGAYQIKTALMKSLKGEQCALFDLELRTLETKRQSHLQVSAQPKKNASGEVVGVVCVGEDVLSRQKVLREELRNHQLVATNAAKDAFLASMSHEMRTPLNGLLGMLQLAIASNDLATANRFVKQAQNSGKLLLNLINDIFDIARIEAGEIRIEAIDFDLKDTLDEIIGLVTSKAVERGLKLSMSLDPKLEERAVHGDATRIQQVILNLLWNSLKYTNEGSVHLHVTHLQEEDEEILVSFEVVDTGIGIPTEHQASLFQRFSVAAKQHNREGAGLGLPICSELVSLMSGEISIDSNPEVRPGTTVTVVLPLRKGSRENIISVEELSRNCEESAGQKKLSILVVEDNDYNQDVCKEILEFLGHKVTLAANGEEGYFALITEHSEYDLVLMDCDMPVMNGFESTQAIRKWEAENCIQPGMRIIAVTAHAMSGDKQRCFDAGMDDYLTKPILLPQLRQKLMMHSDRNPTRPSNGSSKSDSFKARTTPEAATGATSKSPVPPRNMQDNPLVASLKERDGSSMRRPKRAVSSDNRLSAVAVSKLLDNFGGNLQLAKRTLEMFDGKLIFDQMPSALVEKDFDRLKRLAHQAKGQFGYIAAATAYDMASRVENGCKKLLKGEDDAPAYSDLDNLVDELRQETSHVVRSVHLAMREVLEQM</sequence>
<keyword evidence="7" id="KW-0808">Transferase</keyword>
<dbReference type="FunFam" id="3.30.565.10:FF:000010">
    <property type="entry name" value="Sensor histidine kinase RcsC"/>
    <property type="match status" value="1"/>
</dbReference>
<evidence type="ECO:0000259" key="16">
    <source>
        <dbReference type="PROSITE" id="PS50110"/>
    </source>
</evidence>
<dbReference type="PANTHER" id="PTHR43047">
    <property type="entry name" value="TWO-COMPONENT HISTIDINE PROTEIN KINASE"/>
    <property type="match status" value="1"/>
</dbReference>
<dbReference type="Pfam" id="PF00072">
    <property type="entry name" value="Response_reg"/>
    <property type="match status" value="1"/>
</dbReference>